<proteinExistence type="predicted"/>
<organism evidence="2">
    <name type="scientific">Solanum chacoense</name>
    <name type="common">Chaco potato</name>
    <dbReference type="NCBI Taxonomy" id="4108"/>
    <lineage>
        <taxon>Eukaryota</taxon>
        <taxon>Viridiplantae</taxon>
        <taxon>Streptophyta</taxon>
        <taxon>Embryophyta</taxon>
        <taxon>Tracheophyta</taxon>
        <taxon>Spermatophyta</taxon>
        <taxon>Magnoliopsida</taxon>
        <taxon>eudicotyledons</taxon>
        <taxon>Gunneridae</taxon>
        <taxon>Pentapetalae</taxon>
        <taxon>asterids</taxon>
        <taxon>lamiids</taxon>
        <taxon>Solanales</taxon>
        <taxon>Solanaceae</taxon>
        <taxon>Solanoideae</taxon>
        <taxon>Solaneae</taxon>
        <taxon>Solanum</taxon>
    </lineage>
</organism>
<accession>A0A0V0HG15</accession>
<feature type="region of interest" description="Disordered" evidence="1">
    <location>
        <begin position="63"/>
        <end position="91"/>
    </location>
</feature>
<dbReference type="AlphaFoldDB" id="A0A0V0HG15"/>
<name>A0A0V0HG15_SOLCH</name>
<sequence length="91" mass="10594">MGHLKGQCSLLINFILEKEKEKEKKEIPLVILGGTLGKQRVQCMHWLLSFQEEWGFNAPPLFKPHSSFISREEKKRGGKKKEEGERTRTEN</sequence>
<evidence type="ECO:0000256" key="1">
    <source>
        <dbReference type="SAM" id="MobiDB-lite"/>
    </source>
</evidence>
<reference evidence="2" key="1">
    <citation type="submission" date="2015-12" db="EMBL/GenBank/DDBJ databases">
        <title>Gene expression during late stages of embryo sac development: a critical building block for successful pollen-pistil interactions.</title>
        <authorList>
            <person name="Liu Y."/>
            <person name="Joly V."/>
            <person name="Sabar M."/>
            <person name="Matton D.P."/>
        </authorList>
    </citation>
    <scope>NUCLEOTIDE SEQUENCE</scope>
</reference>
<evidence type="ECO:0000313" key="2">
    <source>
        <dbReference type="EMBL" id="JAP18922.1"/>
    </source>
</evidence>
<feature type="compositionally biased region" description="Basic and acidic residues" evidence="1">
    <location>
        <begin position="70"/>
        <end position="91"/>
    </location>
</feature>
<dbReference type="EMBL" id="GEDG01020687">
    <property type="protein sequence ID" value="JAP18922.1"/>
    <property type="molecule type" value="Transcribed_RNA"/>
</dbReference>
<protein>
    <submittedName>
        <fullName evidence="2">Putative ovule protein</fullName>
    </submittedName>
</protein>
<dbReference type="EMBL" id="GEDG01020668">
    <property type="protein sequence ID" value="JAP18937.1"/>
    <property type="molecule type" value="Transcribed_RNA"/>
</dbReference>